<sequence>MSSRNAFPLSNDLGRSRNTPLQSTAPTQTFPNLAPESLDQESEGVSSDESRKRRRANTNGDEDVAAAPAAPLPPIPHNHGYLATTHINSATVPIPDLNECILGLSDEYKTRLLLNIATKQPEIAYAIRVEYVAILEEERHTVRDFDHFSKEVWHLLNTRYKSMSGSKQCEMSSSVLAEIRDIIETIGSEAGNKSCSFATKRSGLETLRKIGKTILLSTNDAIGREVQEVFYYDPSLEVAMNDIIDTMDLNERDQMCDIHDGRSSFLDKMRDLQELADKCGCFAGLQKVMYELVVDSSDDEDESLEDKDEDYE</sequence>
<dbReference type="Proteomes" id="UP000700596">
    <property type="component" value="Unassembled WGS sequence"/>
</dbReference>
<organism evidence="2 3">
    <name type="scientific">Dendryphion nanum</name>
    <dbReference type="NCBI Taxonomy" id="256645"/>
    <lineage>
        <taxon>Eukaryota</taxon>
        <taxon>Fungi</taxon>
        <taxon>Dikarya</taxon>
        <taxon>Ascomycota</taxon>
        <taxon>Pezizomycotina</taxon>
        <taxon>Dothideomycetes</taxon>
        <taxon>Pleosporomycetidae</taxon>
        <taxon>Pleosporales</taxon>
        <taxon>Torulaceae</taxon>
        <taxon>Dendryphion</taxon>
    </lineage>
</organism>
<evidence type="ECO:0000313" key="2">
    <source>
        <dbReference type="EMBL" id="KAH7125216.1"/>
    </source>
</evidence>
<name>A0A9P9DVC1_9PLEO</name>
<evidence type="ECO:0000313" key="3">
    <source>
        <dbReference type="Proteomes" id="UP000700596"/>
    </source>
</evidence>
<dbReference type="OrthoDB" id="4364733at2759"/>
<dbReference type="AlphaFoldDB" id="A0A9P9DVC1"/>
<evidence type="ECO:0000256" key="1">
    <source>
        <dbReference type="SAM" id="MobiDB-lite"/>
    </source>
</evidence>
<proteinExistence type="predicted"/>
<gene>
    <name evidence="2" type="ORF">B0J11DRAFT_299952</name>
</gene>
<accession>A0A9P9DVC1</accession>
<keyword evidence="3" id="KW-1185">Reference proteome</keyword>
<comment type="caution">
    <text evidence="2">The sequence shown here is derived from an EMBL/GenBank/DDBJ whole genome shotgun (WGS) entry which is preliminary data.</text>
</comment>
<feature type="compositionally biased region" description="Polar residues" evidence="1">
    <location>
        <begin position="16"/>
        <end position="31"/>
    </location>
</feature>
<reference evidence="2" key="1">
    <citation type="journal article" date="2021" name="Nat. Commun.">
        <title>Genetic determinants of endophytism in the Arabidopsis root mycobiome.</title>
        <authorList>
            <person name="Mesny F."/>
            <person name="Miyauchi S."/>
            <person name="Thiergart T."/>
            <person name="Pickel B."/>
            <person name="Atanasova L."/>
            <person name="Karlsson M."/>
            <person name="Huettel B."/>
            <person name="Barry K.W."/>
            <person name="Haridas S."/>
            <person name="Chen C."/>
            <person name="Bauer D."/>
            <person name="Andreopoulos W."/>
            <person name="Pangilinan J."/>
            <person name="LaButti K."/>
            <person name="Riley R."/>
            <person name="Lipzen A."/>
            <person name="Clum A."/>
            <person name="Drula E."/>
            <person name="Henrissat B."/>
            <person name="Kohler A."/>
            <person name="Grigoriev I.V."/>
            <person name="Martin F.M."/>
            <person name="Hacquard S."/>
        </authorList>
    </citation>
    <scope>NUCLEOTIDE SEQUENCE</scope>
    <source>
        <strain evidence="2">MPI-CAGE-CH-0243</strain>
    </source>
</reference>
<feature type="region of interest" description="Disordered" evidence="1">
    <location>
        <begin position="1"/>
        <end position="74"/>
    </location>
</feature>
<dbReference type="EMBL" id="JAGMWT010000007">
    <property type="protein sequence ID" value="KAH7125216.1"/>
    <property type="molecule type" value="Genomic_DNA"/>
</dbReference>
<protein>
    <submittedName>
        <fullName evidence="2">Uncharacterized protein</fullName>
    </submittedName>
</protein>